<name>A0AAD9DDH5_9STRA</name>
<evidence type="ECO:0000313" key="3">
    <source>
        <dbReference type="Proteomes" id="UP001224775"/>
    </source>
</evidence>
<feature type="transmembrane region" description="Helical" evidence="1">
    <location>
        <begin position="248"/>
        <end position="269"/>
    </location>
</feature>
<feature type="transmembrane region" description="Helical" evidence="1">
    <location>
        <begin position="275"/>
        <end position="294"/>
    </location>
</feature>
<keyword evidence="1" id="KW-0472">Membrane</keyword>
<accession>A0AAD9DDH5</accession>
<evidence type="ECO:0000313" key="2">
    <source>
        <dbReference type="EMBL" id="KAK1741658.1"/>
    </source>
</evidence>
<feature type="transmembrane region" description="Helical" evidence="1">
    <location>
        <begin position="458"/>
        <end position="480"/>
    </location>
</feature>
<feature type="transmembrane region" description="Helical" evidence="1">
    <location>
        <begin position="423"/>
        <end position="443"/>
    </location>
</feature>
<evidence type="ECO:0000256" key="1">
    <source>
        <dbReference type="SAM" id="Phobius"/>
    </source>
</evidence>
<gene>
    <name evidence="2" type="ORF">QTG54_007231</name>
</gene>
<reference evidence="2" key="1">
    <citation type="submission" date="2023-06" db="EMBL/GenBank/DDBJ databases">
        <title>Survivors Of The Sea: Transcriptome response of Skeletonema marinoi to long-term dormancy.</title>
        <authorList>
            <person name="Pinder M.I.M."/>
            <person name="Kourtchenko O."/>
            <person name="Robertson E.K."/>
            <person name="Larsson T."/>
            <person name="Maumus F."/>
            <person name="Osuna-Cruz C.M."/>
            <person name="Vancaester E."/>
            <person name="Stenow R."/>
            <person name="Vandepoele K."/>
            <person name="Ploug H."/>
            <person name="Bruchert V."/>
            <person name="Godhe A."/>
            <person name="Topel M."/>
        </authorList>
    </citation>
    <scope>NUCLEOTIDE SEQUENCE</scope>
    <source>
        <strain evidence="2">R05AC</strain>
    </source>
</reference>
<comment type="caution">
    <text evidence="2">The sequence shown here is derived from an EMBL/GenBank/DDBJ whole genome shotgun (WGS) entry which is preliminary data.</text>
</comment>
<protein>
    <submittedName>
        <fullName evidence="2">Uncharacterized protein</fullName>
    </submittedName>
</protein>
<keyword evidence="1" id="KW-0812">Transmembrane</keyword>
<keyword evidence="1" id="KW-1133">Transmembrane helix</keyword>
<dbReference type="AlphaFoldDB" id="A0AAD9DDH5"/>
<organism evidence="2 3">
    <name type="scientific">Skeletonema marinoi</name>
    <dbReference type="NCBI Taxonomy" id="267567"/>
    <lineage>
        <taxon>Eukaryota</taxon>
        <taxon>Sar</taxon>
        <taxon>Stramenopiles</taxon>
        <taxon>Ochrophyta</taxon>
        <taxon>Bacillariophyta</taxon>
        <taxon>Coscinodiscophyceae</taxon>
        <taxon>Thalassiosirophycidae</taxon>
        <taxon>Thalassiosirales</taxon>
        <taxon>Skeletonemataceae</taxon>
        <taxon>Skeletonema</taxon>
        <taxon>Skeletonema marinoi-dohrnii complex</taxon>
    </lineage>
</organism>
<feature type="transmembrane region" description="Helical" evidence="1">
    <location>
        <begin position="57"/>
        <end position="73"/>
    </location>
</feature>
<sequence length="510" mass="59461">MNLQKIFAHKKSSIETQIQIALPLLNMAFGSASPDSGVDPRPPALNLTSWDDMCTEGGITFIIFLTILALYMIKRRCLAKEWDRTVTSPFYSKSEEQDQSRFFPRVIEKIEDIFILPLVPRDLDSFVMWIFFWFFITTIPMAINRYYKKSWENDVFALQGPLNLISHLFGCGMLNTTSIPYTEVLEENPPPLFSLPPKSAKYERIDWFLFFHLSIGLLWLCAAFLQIYKHKVGGWSFEREEHWKTHRWFGKVSLLIAILHTLMMTYITLENPVNQDFMITVGYLGMVIQSVILLQRGFKFASLTARSTGDEKKRFKKLHEMSMFQLYVKTIRGSGTIRISAWLLRLVGQFLSPDTRDIIDRSCCQTYAEHIGDASACWKPVFLNHFTMNFINDWLELLYIHMKIHDVDGKAVEATVRREKQKIWLKFFVRVIGIIPTFPLIIFDDSIRQWSLNFPQPFQFIIGNLATIFTYVMILLLFYIDLVFDTFPKFEASIQGFLQPDDEPVAVKED</sequence>
<keyword evidence="3" id="KW-1185">Reference proteome</keyword>
<dbReference type="EMBL" id="JATAAI010000012">
    <property type="protein sequence ID" value="KAK1741658.1"/>
    <property type="molecule type" value="Genomic_DNA"/>
</dbReference>
<feature type="transmembrane region" description="Helical" evidence="1">
    <location>
        <begin position="207"/>
        <end position="228"/>
    </location>
</feature>
<proteinExistence type="predicted"/>
<dbReference type="Proteomes" id="UP001224775">
    <property type="component" value="Unassembled WGS sequence"/>
</dbReference>
<feature type="transmembrane region" description="Helical" evidence="1">
    <location>
        <begin position="126"/>
        <end position="143"/>
    </location>
</feature>